<dbReference type="PROSITE" id="PS50862">
    <property type="entry name" value="AA_TRNA_LIGASE_II"/>
    <property type="match status" value="1"/>
</dbReference>
<dbReference type="GO" id="GO:0006426">
    <property type="term" value="P:glycyl-tRNA aminoacylation"/>
    <property type="evidence" value="ECO:0007669"/>
    <property type="project" value="TreeGrafter"/>
</dbReference>
<dbReference type="GO" id="GO:0005737">
    <property type="term" value="C:cytoplasm"/>
    <property type="evidence" value="ECO:0007669"/>
    <property type="project" value="TreeGrafter"/>
</dbReference>
<dbReference type="InterPro" id="IPR006195">
    <property type="entry name" value="aa-tRNA-synth_II"/>
</dbReference>
<proteinExistence type="predicted"/>
<dbReference type="PRINTS" id="PR01043">
    <property type="entry name" value="TRNASYNTHGLY"/>
</dbReference>
<dbReference type="SUPFAM" id="SSF55681">
    <property type="entry name" value="Class II aaRS and biotin synthetases"/>
    <property type="match status" value="1"/>
</dbReference>
<dbReference type="AlphaFoldDB" id="A0AAU7QRN3"/>
<reference evidence="2" key="1">
    <citation type="submission" date="2024-06" db="EMBL/GenBank/DDBJ databases">
        <title>Diversity, functionality, and evolutionary history of bacterial symbionts in false click beetles (Coleoptera, Throscidae).</title>
        <authorList>
            <person name="Wierz J.C."/>
            <person name="Malm H."/>
            <person name="Kaltenpoth M."/>
            <person name="Engl T."/>
        </authorList>
    </citation>
    <scope>NUCLEOTIDE SEQUENCE</scope>
    <source>
        <strain evidence="2">Tder</strain>
    </source>
</reference>
<feature type="domain" description="Aminoacyl-transfer RNA synthetases class-II family profile" evidence="1">
    <location>
        <begin position="1"/>
        <end position="80"/>
    </location>
</feature>
<protein>
    <recommendedName>
        <fullName evidence="1">Aminoacyl-transfer RNA synthetases class-II family profile domain-containing protein</fullName>
    </recommendedName>
</protein>
<gene>
    <name evidence="2" type="ORF">ABNO82_00105</name>
</gene>
<dbReference type="PANTHER" id="PTHR10745">
    <property type="entry name" value="GLYCYL-TRNA SYNTHETASE/DNA POLYMERASE SUBUNIT GAMMA-2"/>
    <property type="match status" value="1"/>
</dbReference>
<dbReference type="GO" id="GO:0004820">
    <property type="term" value="F:glycine-tRNA ligase activity"/>
    <property type="evidence" value="ECO:0007669"/>
    <property type="project" value="TreeGrafter"/>
</dbReference>
<evidence type="ECO:0000259" key="1">
    <source>
        <dbReference type="PROSITE" id="PS50862"/>
    </source>
</evidence>
<dbReference type="InterPro" id="IPR027031">
    <property type="entry name" value="Gly-tRNA_synthase/POLG2"/>
</dbReference>
<accession>A0AAU7QRN3</accession>
<evidence type="ECO:0000313" key="2">
    <source>
        <dbReference type="EMBL" id="XBT18518.1"/>
    </source>
</evidence>
<dbReference type="InterPro" id="IPR045864">
    <property type="entry name" value="aa-tRNA-synth_II/BPL/LPL"/>
</dbReference>
<name>A0AAU7QRN3_9FLAO</name>
<dbReference type="PANTHER" id="PTHR10745:SF8">
    <property type="entry name" value="DNA POLYMERASE SUBUNIT GAMMA-2, MITOCHONDRIAL"/>
    <property type="match status" value="1"/>
</dbReference>
<sequence length="80" mass="9954">MFKINKNIYLRPEISQGVYINYINLLKIYNYKIPFGIIQIGKSFRNEFLSNKFIFRMNEFEQMEMEYFNYLINEKKNYKI</sequence>
<dbReference type="Gene3D" id="3.30.930.10">
    <property type="entry name" value="Bira Bifunctional Protein, Domain 2"/>
    <property type="match status" value="1"/>
</dbReference>
<dbReference type="EMBL" id="CP157895">
    <property type="protein sequence ID" value="XBT18518.1"/>
    <property type="molecule type" value="Genomic_DNA"/>
</dbReference>
<organism evidence="2">
    <name type="scientific">Candidatus Shikimatogenerans sp. Tder</name>
    <dbReference type="NCBI Taxonomy" id="3158566"/>
    <lineage>
        <taxon>Bacteria</taxon>
        <taxon>Pseudomonadati</taxon>
        <taxon>Bacteroidota</taxon>
        <taxon>Flavobacteriia</taxon>
        <taxon>Flavobacteriales</taxon>
        <taxon>Candidatus Shikimatogenerans</taxon>
    </lineage>
</organism>